<dbReference type="OrthoDB" id="9805649at2"/>
<proteinExistence type="predicted"/>
<reference evidence="2" key="1">
    <citation type="journal article" date="2013" name="Genome Announc.">
        <title>Draft Genome Sequence of the Dimorphic Prosthecate Bacterium Brevundimonas abyssalis TAR-001T.</title>
        <authorList>
            <person name="Tsubouchi T."/>
            <person name="Nishi S."/>
            <person name="Usui K."/>
            <person name="Shimane Y."/>
            <person name="Takaki Y."/>
            <person name="Maruyama T."/>
            <person name="Hatada Y."/>
        </authorList>
    </citation>
    <scope>NUCLEOTIDE SEQUENCE [LARGE SCALE GENOMIC DNA]</scope>
    <source>
        <strain evidence="2">TAR-001</strain>
    </source>
</reference>
<dbReference type="InterPro" id="IPR007407">
    <property type="entry name" value="DUF459"/>
</dbReference>
<dbReference type="Proteomes" id="UP000016569">
    <property type="component" value="Unassembled WGS sequence"/>
</dbReference>
<dbReference type="GO" id="GO:0016788">
    <property type="term" value="F:hydrolase activity, acting on ester bonds"/>
    <property type="evidence" value="ECO:0007669"/>
    <property type="project" value="UniProtKB-ARBA"/>
</dbReference>
<gene>
    <name evidence="1" type="ORF">MBEBAB_0793</name>
</gene>
<comment type="caution">
    <text evidence="1">The sequence shown here is derived from an EMBL/GenBank/DDBJ whole genome shotgun (WGS) entry which is preliminary data.</text>
</comment>
<organism evidence="1 2">
    <name type="scientific">Brevundimonas abyssalis TAR-001</name>
    <dbReference type="NCBI Taxonomy" id="1391729"/>
    <lineage>
        <taxon>Bacteria</taxon>
        <taxon>Pseudomonadati</taxon>
        <taxon>Pseudomonadota</taxon>
        <taxon>Alphaproteobacteria</taxon>
        <taxon>Caulobacterales</taxon>
        <taxon>Caulobacteraceae</taxon>
        <taxon>Brevundimonas</taxon>
    </lineage>
</organism>
<dbReference type="Gene3D" id="3.40.50.1110">
    <property type="entry name" value="SGNH hydrolase"/>
    <property type="match status" value="1"/>
</dbReference>
<name>A0A8E0NAU5_9CAUL</name>
<evidence type="ECO:0008006" key="3">
    <source>
        <dbReference type="Google" id="ProtNLM"/>
    </source>
</evidence>
<dbReference type="SUPFAM" id="SSF52266">
    <property type="entry name" value="SGNH hydrolase"/>
    <property type="match status" value="1"/>
</dbReference>
<keyword evidence="2" id="KW-1185">Reference proteome</keyword>
<dbReference type="AlphaFoldDB" id="A0A8E0NAU5"/>
<dbReference type="InterPro" id="IPR036514">
    <property type="entry name" value="SGNH_hydro_sf"/>
</dbReference>
<dbReference type="RefSeq" id="WP_021696639.1">
    <property type="nucleotide sequence ID" value="NZ_BATC01000008.1"/>
</dbReference>
<sequence>MRASINALTAALIVGVIVGLALTPDGRGWLRNPTLMLGSANASASPPAPQVVATVARPEPVVAAAPRITPLSRRVAEGELVVGVIGDSMADGLWTGVYRDLRDVDGVRVVRMAEVSTGLSRYDYVNVQDKTARQLREQPIDVAVVMFGTNDAQAIEHDGVIHQFGTPGWREIYARRVDDLVALLRQNDVAVYWVGLPRMKRESFDGRMGLINGLVAERMAALDVPYIDTVALTSNEGGAYDAYLTATDGRRRLMRAHDGIHMSMAGYLRLTEPVTERLRADAGLDRMTGGAGG</sequence>
<dbReference type="Pfam" id="PF04311">
    <property type="entry name" value="DUF459"/>
    <property type="match status" value="1"/>
</dbReference>
<evidence type="ECO:0000313" key="2">
    <source>
        <dbReference type="Proteomes" id="UP000016569"/>
    </source>
</evidence>
<evidence type="ECO:0000313" key="1">
    <source>
        <dbReference type="EMBL" id="GAD58543.1"/>
    </source>
</evidence>
<accession>A0A8E0NAU5</accession>
<dbReference type="EMBL" id="BATC01000008">
    <property type="protein sequence ID" value="GAD58543.1"/>
    <property type="molecule type" value="Genomic_DNA"/>
</dbReference>
<protein>
    <recommendedName>
        <fullName evidence="3">Periplasmic protein Cj0610c</fullName>
    </recommendedName>
</protein>